<dbReference type="Gene3D" id="3.40.50.10490">
    <property type="entry name" value="Glucose-6-phosphate isomerase like protein, domain 1"/>
    <property type="match status" value="1"/>
</dbReference>
<dbReference type="EMBL" id="FMUT01000002">
    <property type="protein sequence ID" value="SCX76744.1"/>
    <property type="molecule type" value="Genomic_DNA"/>
</dbReference>
<dbReference type="PANTHER" id="PTHR30514">
    <property type="entry name" value="GLUCOKINASE"/>
    <property type="match status" value="1"/>
</dbReference>
<dbReference type="InterPro" id="IPR046348">
    <property type="entry name" value="SIS_dom_sf"/>
</dbReference>
<gene>
    <name evidence="6" type="ORF">SAMN02927935_00026</name>
</gene>
<dbReference type="RefSeq" id="WP_004941137.1">
    <property type="nucleotide sequence ID" value="NZ_CBCSIN010000001.1"/>
</dbReference>
<dbReference type="InterPro" id="IPR009057">
    <property type="entry name" value="Homeodomain-like_sf"/>
</dbReference>
<organism evidence="6 7">
    <name type="scientific">Serratia nematodiphila</name>
    <dbReference type="NCBI Taxonomy" id="458197"/>
    <lineage>
        <taxon>Bacteria</taxon>
        <taxon>Pseudomonadati</taxon>
        <taxon>Pseudomonadota</taxon>
        <taxon>Gammaproteobacteria</taxon>
        <taxon>Enterobacterales</taxon>
        <taxon>Yersiniaceae</taxon>
        <taxon>Serratia</taxon>
    </lineage>
</organism>
<protein>
    <submittedName>
        <fullName evidence="6">Transcriptional regulator, RpiR family</fullName>
    </submittedName>
</protein>
<dbReference type="Gene3D" id="1.10.10.10">
    <property type="entry name" value="Winged helix-like DNA-binding domain superfamily/Winged helix DNA-binding domain"/>
    <property type="match status" value="1"/>
</dbReference>
<evidence type="ECO:0000256" key="3">
    <source>
        <dbReference type="ARBA" id="ARBA00023163"/>
    </source>
</evidence>
<dbReference type="PROSITE" id="PS51071">
    <property type="entry name" value="HTH_RPIR"/>
    <property type="match status" value="1"/>
</dbReference>
<evidence type="ECO:0000256" key="1">
    <source>
        <dbReference type="ARBA" id="ARBA00023015"/>
    </source>
</evidence>
<evidence type="ECO:0000313" key="7">
    <source>
        <dbReference type="Proteomes" id="UP000183031"/>
    </source>
</evidence>
<evidence type="ECO:0000259" key="5">
    <source>
        <dbReference type="PROSITE" id="PS51464"/>
    </source>
</evidence>
<proteinExistence type="predicted"/>
<dbReference type="PROSITE" id="PS51464">
    <property type="entry name" value="SIS"/>
    <property type="match status" value="1"/>
</dbReference>
<evidence type="ECO:0000256" key="2">
    <source>
        <dbReference type="ARBA" id="ARBA00023125"/>
    </source>
</evidence>
<dbReference type="Proteomes" id="UP000183031">
    <property type="component" value="Unassembled WGS sequence"/>
</dbReference>
<dbReference type="InterPro" id="IPR047640">
    <property type="entry name" value="RpiR-like"/>
</dbReference>
<name>A0A1G5AFW3_9GAMM</name>
<dbReference type="PANTHER" id="PTHR30514:SF1">
    <property type="entry name" value="HTH-TYPE TRANSCRIPTIONAL REGULATOR HEXR-RELATED"/>
    <property type="match status" value="1"/>
</dbReference>
<dbReference type="CDD" id="cd05013">
    <property type="entry name" value="SIS_RpiR"/>
    <property type="match status" value="1"/>
</dbReference>
<dbReference type="Pfam" id="PF01418">
    <property type="entry name" value="HTH_6"/>
    <property type="match status" value="1"/>
</dbReference>
<accession>A0A1G5AFW3</accession>
<dbReference type="SUPFAM" id="SSF46689">
    <property type="entry name" value="Homeodomain-like"/>
    <property type="match status" value="1"/>
</dbReference>
<dbReference type="Pfam" id="PF01380">
    <property type="entry name" value="SIS"/>
    <property type="match status" value="1"/>
</dbReference>
<sequence length="236" mass="26708">MNFKQVFSQAELSKTDLTILHCILDNPDACIDDGIRAVSARCYSSPSTLVRLAKKLGFRGYLELVYFIKFNLTMAPAYQAERATSAAPPAQQAQFLDLLDNGKILIHGSGFSQLVAQYMYNKFMTLGVDSYLSLWPDFDILDRETRFRFDMVIVISKSGNSGSALSWSEAVKRNRILLAAFCGDGGSPLAQQADMTFLFEDRQKYDHDIYYPNPFFGHCLLGFENVITAWFERRGR</sequence>
<keyword evidence="1" id="KW-0805">Transcription regulation</keyword>
<dbReference type="InterPro" id="IPR036388">
    <property type="entry name" value="WH-like_DNA-bd_sf"/>
</dbReference>
<keyword evidence="3" id="KW-0804">Transcription</keyword>
<dbReference type="InterPro" id="IPR001347">
    <property type="entry name" value="SIS_dom"/>
</dbReference>
<dbReference type="SUPFAM" id="SSF53697">
    <property type="entry name" value="SIS domain"/>
    <property type="match status" value="1"/>
</dbReference>
<dbReference type="InterPro" id="IPR035472">
    <property type="entry name" value="RpiR-like_SIS"/>
</dbReference>
<reference evidence="6 7" key="1">
    <citation type="submission" date="2016-10" db="EMBL/GenBank/DDBJ databases">
        <authorList>
            <person name="Varghese N."/>
            <person name="Submissions S."/>
        </authorList>
    </citation>
    <scope>NUCLEOTIDE SEQUENCE [LARGE SCALE GENOMIC DNA]</scope>
    <source>
        <strain evidence="6 7">CGMCC 1.6853</strain>
    </source>
</reference>
<evidence type="ECO:0000259" key="4">
    <source>
        <dbReference type="PROSITE" id="PS51071"/>
    </source>
</evidence>
<evidence type="ECO:0000313" key="6">
    <source>
        <dbReference type="EMBL" id="SCX76744.1"/>
    </source>
</evidence>
<keyword evidence="7" id="KW-1185">Reference proteome</keyword>
<dbReference type="InterPro" id="IPR000281">
    <property type="entry name" value="HTH_RpiR"/>
</dbReference>
<keyword evidence="2" id="KW-0238">DNA-binding</keyword>
<feature type="domain" description="HTH rpiR-type" evidence="4">
    <location>
        <begin position="1"/>
        <end position="75"/>
    </location>
</feature>
<feature type="domain" description="SIS" evidence="5">
    <location>
        <begin position="94"/>
        <end position="236"/>
    </location>
</feature>
<comment type="caution">
    <text evidence="6">The sequence shown here is derived from an EMBL/GenBank/DDBJ whole genome shotgun (WGS) entry which is preliminary data.</text>
</comment>